<reference evidence="1" key="2">
    <citation type="submission" date="2020-09" db="EMBL/GenBank/DDBJ databases">
        <authorList>
            <person name="Sun Q."/>
            <person name="Ohkuma M."/>
        </authorList>
    </citation>
    <scope>NUCLEOTIDE SEQUENCE</scope>
    <source>
        <strain evidence="1">JCM 3086</strain>
    </source>
</reference>
<protein>
    <submittedName>
        <fullName evidence="1">Uncharacterized protein</fullName>
    </submittedName>
</protein>
<evidence type="ECO:0000313" key="1">
    <source>
        <dbReference type="EMBL" id="GGJ46837.1"/>
    </source>
</evidence>
<organism evidence="1 2">
    <name type="scientific">Streptomyces brasiliensis</name>
    <dbReference type="NCBI Taxonomy" id="1954"/>
    <lineage>
        <taxon>Bacteria</taxon>
        <taxon>Bacillati</taxon>
        <taxon>Actinomycetota</taxon>
        <taxon>Actinomycetes</taxon>
        <taxon>Kitasatosporales</taxon>
        <taxon>Streptomycetaceae</taxon>
        <taxon>Streptomyces</taxon>
    </lineage>
</organism>
<keyword evidence="2" id="KW-1185">Reference proteome</keyword>
<evidence type="ECO:0000313" key="2">
    <source>
        <dbReference type="Proteomes" id="UP000657574"/>
    </source>
</evidence>
<name>A0A917L7V7_9ACTN</name>
<dbReference type="EMBL" id="BMQA01000033">
    <property type="protein sequence ID" value="GGJ46837.1"/>
    <property type="molecule type" value="Genomic_DNA"/>
</dbReference>
<accession>A0A917L7V7</accession>
<dbReference type="Proteomes" id="UP000657574">
    <property type="component" value="Unassembled WGS sequence"/>
</dbReference>
<comment type="caution">
    <text evidence="1">The sequence shown here is derived from an EMBL/GenBank/DDBJ whole genome shotgun (WGS) entry which is preliminary data.</text>
</comment>
<gene>
    <name evidence="1" type="ORF">GCM10010121_067660</name>
</gene>
<reference evidence="1" key="1">
    <citation type="journal article" date="2014" name="Int. J. Syst. Evol. Microbiol.">
        <title>Complete genome sequence of Corynebacterium casei LMG S-19264T (=DSM 44701T), isolated from a smear-ripened cheese.</title>
        <authorList>
            <consortium name="US DOE Joint Genome Institute (JGI-PGF)"/>
            <person name="Walter F."/>
            <person name="Albersmeier A."/>
            <person name="Kalinowski J."/>
            <person name="Ruckert C."/>
        </authorList>
    </citation>
    <scope>NUCLEOTIDE SEQUENCE</scope>
    <source>
        <strain evidence="1">JCM 3086</strain>
    </source>
</reference>
<dbReference type="RefSeq" id="WP_189315097.1">
    <property type="nucleotide sequence ID" value="NZ_BMQA01000033.1"/>
</dbReference>
<proteinExistence type="predicted"/>
<sequence>MGVDVVLKRVSRAGTSPKRRRLTQVDVVPDGSDVFAGICGRSGRPLLGRVDPYGTLVLTARDMPHFDAERGGAVGAAERDVLDGVRGLADRCAVDATPELHLEGD</sequence>
<dbReference type="AlphaFoldDB" id="A0A917L7V7"/>